<proteinExistence type="predicted"/>
<protein>
    <recommendedName>
        <fullName evidence="1">Core domain-containing protein</fullName>
    </recommendedName>
</protein>
<name>X0PS76_9LACO</name>
<comment type="caution">
    <text evidence="2">The sequence shown here is derived from an EMBL/GenBank/DDBJ whole genome shotgun (WGS) entry which is preliminary data.</text>
</comment>
<dbReference type="Proteomes" id="UP000051236">
    <property type="component" value="Unassembled WGS sequence"/>
</dbReference>
<dbReference type="Pfam" id="PF01521">
    <property type="entry name" value="Fe-S_biosyn"/>
    <property type="match status" value="1"/>
</dbReference>
<sequence>MASIQITNSVVALLKEKQIADKPLLLIADDGGGDYSLLGGACSLGAKFSIVELEQPDPKYAIELENNVGLQLYTSKYDLTFMGKGLKLDFKNYRISLKDDSGLLDGGVQIAKGSDIKAAFAKGIFAGSTGC</sequence>
<dbReference type="SUPFAM" id="SSF89360">
    <property type="entry name" value="HesB-like domain"/>
    <property type="match status" value="1"/>
</dbReference>
<keyword evidence="3" id="KW-1185">Reference proteome</keyword>
<feature type="domain" description="Core" evidence="1">
    <location>
        <begin position="3"/>
        <end position="111"/>
    </location>
</feature>
<dbReference type="OrthoDB" id="2187371at2"/>
<accession>X0PS76</accession>
<evidence type="ECO:0000313" key="3">
    <source>
        <dbReference type="Proteomes" id="UP000051236"/>
    </source>
</evidence>
<dbReference type="EMBL" id="AZGA01000005">
    <property type="protein sequence ID" value="KRM36283.1"/>
    <property type="molecule type" value="Genomic_DNA"/>
</dbReference>
<dbReference type="RefSeq" id="WP_035452907.1">
    <property type="nucleotide sequence ID" value="NZ_AZGA01000005.1"/>
</dbReference>
<dbReference type="AlphaFoldDB" id="X0PS76"/>
<dbReference type="STRING" id="1423734.FC83_GL003036"/>
<gene>
    <name evidence="2" type="ORF">FC83_GL003036</name>
</gene>
<evidence type="ECO:0000259" key="1">
    <source>
        <dbReference type="Pfam" id="PF01521"/>
    </source>
</evidence>
<dbReference type="InterPro" id="IPR035903">
    <property type="entry name" value="HesB-like_dom_sf"/>
</dbReference>
<dbReference type="InterPro" id="IPR000361">
    <property type="entry name" value="ATAP_core_dom"/>
</dbReference>
<dbReference type="PATRIC" id="fig|1423734.3.peg.3086"/>
<organism evidence="2 3">
    <name type="scientific">Agrilactobacillus composti DSM 18527 = JCM 14202</name>
    <dbReference type="NCBI Taxonomy" id="1423734"/>
    <lineage>
        <taxon>Bacteria</taxon>
        <taxon>Bacillati</taxon>
        <taxon>Bacillota</taxon>
        <taxon>Bacilli</taxon>
        <taxon>Lactobacillales</taxon>
        <taxon>Lactobacillaceae</taxon>
        <taxon>Agrilactobacillus</taxon>
    </lineage>
</organism>
<reference evidence="2 3" key="1">
    <citation type="journal article" date="2015" name="Genome Announc.">
        <title>Expanding the biotechnology potential of lactobacilli through comparative genomics of 213 strains and associated genera.</title>
        <authorList>
            <person name="Sun Z."/>
            <person name="Harris H.M."/>
            <person name="McCann A."/>
            <person name="Guo C."/>
            <person name="Argimon S."/>
            <person name="Zhang W."/>
            <person name="Yang X."/>
            <person name="Jeffery I.B."/>
            <person name="Cooney J.C."/>
            <person name="Kagawa T.F."/>
            <person name="Liu W."/>
            <person name="Song Y."/>
            <person name="Salvetti E."/>
            <person name="Wrobel A."/>
            <person name="Rasinkangas P."/>
            <person name="Parkhill J."/>
            <person name="Rea M.C."/>
            <person name="O'Sullivan O."/>
            <person name="Ritari J."/>
            <person name="Douillard F.P."/>
            <person name="Paul Ross R."/>
            <person name="Yang R."/>
            <person name="Briner A.E."/>
            <person name="Felis G.E."/>
            <person name="de Vos W.M."/>
            <person name="Barrangou R."/>
            <person name="Klaenhammer T.R."/>
            <person name="Caufield P.W."/>
            <person name="Cui Y."/>
            <person name="Zhang H."/>
            <person name="O'Toole P.W."/>
        </authorList>
    </citation>
    <scope>NUCLEOTIDE SEQUENCE [LARGE SCALE GENOMIC DNA]</scope>
    <source>
        <strain evidence="2 3">DSM 18527</strain>
    </source>
</reference>
<evidence type="ECO:0000313" key="2">
    <source>
        <dbReference type="EMBL" id="KRM36283.1"/>
    </source>
</evidence>
<dbReference type="eggNOG" id="ENOG50309SE">
    <property type="taxonomic scope" value="Bacteria"/>
</dbReference>
<dbReference type="Gene3D" id="2.60.300.12">
    <property type="entry name" value="HesB-like domain"/>
    <property type="match status" value="1"/>
</dbReference>